<dbReference type="Pfam" id="PF02008">
    <property type="entry name" value="zf-CXXC"/>
    <property type="match status" value="1"/>
</dbReference>
<evidence type="ECO:0000313" key="11">
    <source>
        <dbReference type="Proteomes" id="UP000014500"/>
    </source>
</evidence>
<name>T1J638_STRMM</name>
<reference evidence="10" key="2">
    <citation type="submission" date="2015-02" db="UniProtKB">
        <authorList>
            <consortium name="EnsemblMetazoa"/>
        </authorList>
    </citation>
    <scope>IDENTIFICATION</scope>
</reference>
<feature type="compositionally biased region" description="Polar residues" evidence="7">
    <location>
        <begin position="492"/>
        <end position="541"/>
    </location>
</feature>
<dbReference type="eggNOG" id="KOG1084">
    <property type="taxonomic scope" value="Eukaryota"/>
</dbReference>
<feature type="compositionally biased region" description="Acidic residues" evidence="7">
    <location>
        <begin position="403"/>
        <end position="414"/>
    </location>
</feature>
<dbReference type="GO" id="GO:0003677">
    <property type="term" value="F:DNA binding"/>
    <property type="evidence" value="ECO:0007669"/>
    <property type="project" value="InterPro"/>
</dbReference>
<dbReference type="CDD" id="cd00024">
    <property type="entry name" value="CD_CSD"/>
    <property type="match status" value="1"/>
</dbReference>
<feature type="region of interest" description="Disordered" evidence="7">
    <location>
        <begin position="897"/>
        <end position="948"/>
    </location>
</feature>
<dbReference type="InterPro" id="IPR000953">
    <property type="entry name" value="Chromo/chromo_shadow_dom"/>
</dbReference>
<dbReference type="SUPFAM" id="SSF54160">
    <property type="entry name" value="Chromo domain-like"/>
    <property type="match status" value="1"/>
</dbReference>
<feature type="compositionally biased region" description="Polar residues" evidence="7">
    <location>
        <begin position="596"/>
        <end position="606"/>
    </location>
</feature>
<keyword evidence="3 6" id="KW-0863">Zinc-finger</keyword>
<dbReference type="Pfam" id="PF00385">
    <property type="entry name" value="Chromo"/>
    <property type="match status" value="1"/>
</dbReference>
<keyword evidence="5" id="KW-0539">Nucleus</keyword>
<dbReference type="PANTHER" id="PTHR47240:SF2">
    <property type="entry name" value="CHROMO DOMAIN-CONTAINING PROTEIN LHP1"/>
    <property type="match status" value="1"/>
</dbReference>
<feature type="compositionally biased region" description="Basic and acidic residues" evidence="7">
    <location>
        <begin position="897"/>
        <end position="916"/>
    </location>
</feature>
<dbReference type="STRING" id="126957.T1J638"/>
<feature type="region of interest" description="Disordered" evidence="7">
    <location>
        <begin position="382"/>
        <end position="414"/>
    </location>
</feature>
<dbReference type="GO" id="GO:0031507">
    <property type="term" value="P:heterochromatin formation"/>
    <property type="evidence" value="ECO:0007669"/>
    <property type="project" value="InterPro"/>
</dbReference>
<proteinExistence type="predicted"/>
<feature type="compositionally biased region" description="Polar residues" evidence="7">
    <location>
        <begin position="651"/>
        <end position="667"/>
    </location>
</feature>
<dbReference type="EMBL" id="JH431870">
    <property type="status" value="NOT_ANNOTATED_CDS"/>
    <property type="molecule type" value="Genomic_DNA"/>
</dbReference>
<dbReference type="AlphaFoldDB" id="T1J638"/>
<dbReference type="InterPro" id="IPR017984">
    <property type="entry name" value="Chromo_dom_subgr"/>
</dbReference>
<feature type="compositionally biased region" description="Low complexity" evidence="7">
    <location>
        <begin position="542"/>
        <end position="565"/>
    </location>
</feature>
<feature type="compositionally biased region" description="Basic residues" evidence="7">
    <location>
        <begin position="815"/>
        <end position="833"/>
    </location>
</feature>
<dbReference type="eggNOG" id="KOG1911">
    <property type="taxonomic scope" value="Eukaryota"/>
</dbReference>
<dbReference type="PROSITE" id="PS50013">
    <property type="entry name" value="CHROMO_2"/>
    <property type="match status" value="1"/>
</dbReference>
<feature type="compositionally biased region" description="Low complexity" evidence="7">
    <location>
        <begin position="614"/>
        <end position="650"/>
    </location>
</feature>
<dbReference type="SMART" id="SM00298">
    <property type="entry name" value="CHROMO"/>
    <property type="match status" value="1"/>
</dbReference>
<dbReference type="Gene3D" id="2.40.50.40">
    <property type="match status" value="1"/>
</dbReference>
<evidence type="ECO:0000256" key="7">
    <source>
        <dbReference type="SAM" id="MobiDB-lite"/>
    </source>
</evidence>
<dbReference type="PROSITE" id="PS51058">
    <property type="entry name" value="ZF_CXXC"/>
    <property type="match status" value="1"/>
</dbReference>
<evidence type="ECO:0000256" key="3">
    <source>
        <dbReference type="ARBA" id="ARBA00022771"/>
    </source>
</evidence>
<evidence type="ECO:0000259" key="9">
    <source>
        <dbReference type="PROSITE" id="PS51058"/>
    </source>
</evidence>
<keyword evidence="11" id="KW-1185">Reference proteome</keyword>
<evidence type="ECO:0000256" key="1">
    <source>
        <dbReference type="ARBA" id="ARBA00004123"/>
    </source>
</evidence>
<dbReference type="GO" id="GO:0005634">
    <property type="term" value="C:nucleus"/>
    <property type="evidence" value="ECO:0007669"/>
    <property type="project" value="UniProtKB-SubCell"/>
</dbReference>
<evidence type="ECO:0000259" key="8">
    <source>
        <dbReference type="PROSITE" id="PS50013"/>
    </source>
</evidence>
<feature type="compositionally biased region" description="Acidic residues" evidence="7">
    <location>
        <begin position="917"/>
        <end position="928"/>
    </location>
</feature>
<dbReference type="InterPro" id="IPR044251">
    <property type="entry name" value="LHP1-like"/>
</dbReference>
<feature type="region of interest" description="Disordered" evidence="7">
    <location>
        <begin position="578"/>
        <end position="700"/>
    </location>
</feature>
<dbReference type="GO" id="GO:0005694">
    <property type="term" value="C:chromosome"/>
    <property type="evidence" value="ECO:0007669"/>
    <property type="project" value="UniProtKB-ARBA"/>
</dbReference>
<reference evidence="11" key="1">
    <citation type="submission" date="2011-05" db="EMBL/GenBank/DDBJ databases">
        <authorList>
            <person name="Richards S.R."/>
            <person name="Qu J."/>
            <person name="Jiang H."/>
            <person name="Jhangiani S.N."/>
            <person name="Agravi P."/>
            <person name="Goodspeed R."/>
            <person name="Gross S."/>
            <person name="Mandapat C."/>
            <person name="Jackson L."/>
            <person name="Mathew T."/>
            <person name="Pu L."/>
            <person name="Thornton R."/>
            <person name="Saada N."/>
            <person name="Wilczek-Boney K.B."/>
            <person name="Lee S."/>
            <person name="Kovar C."/>
            <person name="Wu Y."/>
            <person name="Scherer S.E."/>
            <person name="Worley K.C."/>
            <person name="Muzny D.M."/>
            <person name="Gibbs R."/>
        </authorList>
    </citation>
    <scope>NUCLEOTIDE SEQUENCE</scope>
    <source>
        <strain evidence="11">Brora</strain>
    </source>
</reference>
<evidence type="ECO:0008006" key="12">
    <source>
        <dbReference type="Google" id="ProtNLM"/>
    </source>
</evidence>
<keyword evidence="4" id="KW-0862">Zinc</keyword>
<feature type="region of interest" description="Disordered" evidence="7">
    <location>
        <begin position="433"/>
        <end position="462"/>
    </location>
</feature>
<dbReference type="EnsemblMetazoa" id="SMAR009102-RA">
    <property type="protein sequence ID" value="SMAR009102-PA"/>
    <property type="gene ID" value="SMAR009102"/>
</dbReference>
<dbReference type="InterPro" id="IPR023779">
    <property type="entry name" value="Chromodomain_CS"/>
</dbReference>
<feature type="compositionally biased region" description="Polar residues" evidence="7">
    <location>
        <begin position="930"/>
        <end position="942"/>
    </location>
</feature>
<dbReference type="InterPro" id="IPR016197">
    <property type="entry name" value="Chromo-like_dom_sf"/>
</dbReference>
<accession>T1J638</accession>
<feature type="region of interest" description="Disordered" evidence="7">
    <location>
        <begin position="784"/>
        <end position="833"/>
    </location>
</feature>
<comment type="subcellular location">
    <subcellularLocation>
        <location evidence="1">Nucleus</location>
    </subcellularLocation>
</comment>
<evidence type="ECO:0000256" key="2">
    <source>
        <dbReference type="ARBA" id="ARBA00022723"/>
    </source>
</evidence>
<protein>
    <recommendedName>
        <fullName evidence="12">CXXC-type domain-containing protein</fullName>
    </recommendedName>
</protein>
<feature type="region of interest" description="Disordered" evidence="7">
    <location>
        <begin position="492"/>
        <end position="565"/>
    </location>
</feature>
<feature type="domain" description="Chromo" evidence="8">
    <location>
        <begin position="950"/>
        <end position="1007"/>
    </location>
</feature>
<feature type="domain" description="CXXC-type" evidence="9">
    <location>
        <begin position="827"/>
        <end position="875"/>
    </location>
</feature>
<evidence type="ECO:0000256" key="5">
    <source>
        <dbReference type="ARBA" id="ARBA00023242"/>
    </source>
</evidence>
<dbReference type="HOGENOM" id="CLU_298499_0_0_1"/>
<feature type="compositionally biased region" description="Low complexity" evidence="7">
    <location>
        <begin position="668"/>
        <end position="697"/>
    </location>
</feature>
<dbReference type="PRINTS" id="PR00504">
    <property type="entry name" value="CHROMODOMAIN"/>
</dbReference>
<dbReference type="InterPro" id="IPR002857">
    <property type="entry name" value="Znf_CXXC"/>
</dbReference>
<evidence type="ECO:0000256" key="4">
    <source>
        <dbReference type="ARBA" id="ARBA00022833"/>
    </source>
</evidence>
<feature type="compositionally biased region" description="Basic residues" evidence="7">
    <location>
        <begin position="433"/>
        <end position="447"/>
    </location>
</feature>
<dbReference type="PROSITE" id="PS00598">
    <property type="entry name" value="CHROMO_1"/>
    <property type="match status" value="1"/>
</dbReference>
<dbReference type="PANTHER" id="PTHR47240">
    <property type="entry name" value="CHROMO DOMAIN-CONTAINING PROTEIN LHP1"/>
    <property type="match status" value="1"/>
</dbReference>
<dbReference type="GO" id="GO:0008270">
    <property type="term" value="F:zinc ion binding"/>
    <property type="evidence" value="ECO:0007669"/>
    <property type="project" value="UniProtKB-KW"/>
</dbReference>
<feature type="region of interest" description="Disordered" evidence="7">
    <location>
        <begin position="238"/>
        <end position="278"/>
    </location>
</feature>
<keyword evidence="2" id="KW-0479">Metal-binding</keyword>
<dbReference type="Proteomes" id="UP000014500">
    <property type="component" value="Unassembled WGS sequence"/>
</dbReference>
<dbReference type="InterPro" id="IPR023780">
    <property type="entry name" value="Chromo_domain"/>
</dbReference>
<feature type="compositionally biased region" description="Polar residues" evidence="7">
    <location>
        <begin position="254"/>
        <end position="278"/>
    </location>
</feature>
<evidence type="ECO:0000256" key="6">
    <source>
        <dbReference type="PROSITE-ProRule" id="PRU00509"/>
    </source>
</evidence>
<organism evidence="10 11">
    <name type="scientific">Strigamia maritima</name>
    <name type="common">European centipede</name>
    <name type="synonym">Geophilus maritimus</name>
    <dbReference type="NCBI Taxonomy" id="126957"/>
    <lineage>
        <taxon>Eukaryota</taxon>
        <taxon>Metazoa</taxon>
        <taxon>Ecdysozoa</taxon>
        <taxon>Arthropoda</taxon>
        <taxon>Myriapoda</taxon>
        <taxon>Chilopoda</taxon>
        <taxon>Pleurostigmophora</taxon>
        <taxon>Geophilomorpha</taxon>
        <taxon>Linotaeniidae</taxon>
        <taxon>Strigamia</taxon>
    </lineage>
</organism>
<sequence>MAQEFSWFPSYGDYSNCNRTMNFSNSATDFVNASPFMLGDGDARTEDGTAASGSTATAGRWHAGLPPSYRDSCQVRAQSMALALANHKYTDCSMGWDAAMLSHQSMESRYLSYSVSCNAQTPLSTPRPNLIGHGVDCNTGLPHPGLKSPYMNAGMTCNNPPGVPFPSMKSAGYSGVSSGPTAMSLGRPEFLSHTVNCANRMSHQASNMRYPNMGPCGNQCTTSGYLGGMSNCSASISLPQSESGVGGSNEEKSNLNLGSTSKNGNLISSMGPTSVNSQLSSSHMDLLASTTSSANSVTTSHVNSVRPVQSSCSDSLCSVPAIEQQNSSIMRAADAKGQQEQSQLTTTASCSLPMDVLKVNGLQTAARARTKVKEPVMPTLHPETSAIKKEVPINPVKIKQESDEASNSDSDDDTFQCGRCKAVFVRLNDFHEHKKTKCQKKKRRKTKDHPPVLQKSGQSDSESKFVISNAWNNSSNCETSTLPSKQNSKLLENSNKKSFSAKQTDNSAVDNHRSNMPTSCPKSNSIVNNMSPLSNKHCSNLNTKTPTTNIPSTNPSPVSNIVNNSPLSSITSASPITSVPPIPNPSPMSNLPIASPMSNLTNTSPASALPHPSPMSSNHNSGLSNSSPMTPSICSNNNNYPSNPPSTLSNHQSPLPVNQPVSVANTNLSPISNSQGSLSSIQSPMSNNSLPNNPSPMQHLLHNQNQETDSLMEFYLPIVEAFVGFDDGSGPTGGGSTPNIALPGTVFEKNHPNIVNHLQARKQDHASVMAGMKSTNHFSTGLHAPISQHPPHHHPPLPIPPQTVGLGGWTTTNTSKRKQSKQSGKAKRTRRSYKCGKCPPCLVQEDCGKCDYCLDRPKFGGRNTLRQRCRLRQCAVLGKGKGKGYIGPPIVIESKLKEQREETSQLEVTKVKKPNDLDEDEELDDDDALSMNSNQPMATPTTGLPDGGEFQVEKIIAKRLKRGKVEYLLKWKDYPESENTWEPVDNLCCPELLKDFQRFNPNVKQPD</sequence>
<evidence type="ECO:0000313" key="10">
    <source>
        <dbReference type="EnsemblMetazoa" id="SMAR009102-PA"/>
    </source>
</evidence>
<dbReference type="OMA" id="NETECEV"/>